<dbReference type="Proteomes" id="UP000620133">
    <property type="component" value="Chromosome"/>
</dbReference>
<sequence>MEKKDIIMCRCEDVTLEDLHKKIDEGYETFEDLKRLLRIGMGPCQANTCGILIQKELAKYLDKKIENVKTHHSRPMIQGISLEKINKEIKK</sequence>
<protein>
    <recommendedName>
        <fullName evidence="2">SoxA A3 domain-containing protein</fullName>
    </recommendedName>
</protein>
<organism evidence="3 4">
    <name type="scientific">Mariniplasma anaerobium</name>
    <dbReference type="NCBI Taxonomy" id="2735436"/>
    <lineage>
        <taxon>Bacteria</taxon>
        <taxon>Bacillati</taxon>
        <taxon>Mycoplasmatota</taxon>
        <taxon>Mollicutes</taxon>
        <taxon>Acholeplasmatales</taxon>
        <taxon>Acholeplasmataceae</taxon>
        <taxon>Mariniplasma</taxon>
    </lineage>
</organism>
<name>A0A7U9TH24_9MOLU</name>
<keyword evidence="4" id="KW-1185">Reference proteome</keyword>
<dbReference type="InterPro" id="IPR041854">
    <property type="entry name" value="BFD-like_2Fe2S-bd_dom_sf"/>
</dbReference>
<dbReference type="EMBL" id="AP024412">
    <property type="protein sequence ID" value="BCR36273.1"/>
    <property type="molecule type" value="Genomic_DNA"/>
</dbReference>
<gene>
    <name evidence="3" type="ORF">MPAN_011660</name>
</gene>
<keyword evidence="1" id="KW-0560">Oxidoreductase</keyword>
<evidence type="ECO:0000259" key="2">
    <source>
        <dbReference type="Pfam" id="PF17806"/>
    </source>
</evidence>
<dbReference type="InterPro" id="IPR041117">
    <property type="entry name" value="SoxA_A3"/>
</dbReference>
<evidence type="ECO:0000313" key="4">
    <source>
        <dbReference type="Proteomes" id="UP000620133"/>
    </source>
</evidence>
<dbReference type="RefSeq" id="WP_176238908.1">
    <property type="nucleotide sequence ID" value="NZ_AP024412.1"/>
</dbReference>
<dbReference type="AlphaFoldDB" id="A0A7U9TH24"/>
<feature type="domain" description="SoxA A3" evidence="2">
    <location>
        <begin position="11"/>
        <end position="84"/>
    </location>
</feature>
<evidence type="ECO:0000256" key="1">
    <source>
        <dbReference type="ARBA" id="ARBA00023002"/>
    </source>
</evidence>
<dbReference type="KEGG" id="manr:MPAN_011660"/>
<dbReference type="Pfam" id="PF17806">
    <property type="entry name" value="SO_alpha_A3"/>
    <property type="match status" value="1"/>
</dbReference>
<dbReference type="Gene3D" id="1.10.10.1100">
    <property type="entry name" value="BFD-like [2Fe-2S]-binding domain"/>
    <property type="match status" value="1"/>
</dbReference>
<accession>A0A7U9TH24</accession>
<proteinExistence type="predicted"/>
<reference evidence="3" key="1">
    <citation type="submission" date="2021-01" db="EMBL/GenBank/DDBJ databases">
        <title>Draft genome sequence of Acholeplasmataceae bacterium strain Mahy22.</title>
        <authorList>
            <person name="Watanabe M."/>
            <person name="Kojima H."/>
            <person name="Fukui M."/>
        </authorList>
    </citation>
    <scope>NUCLEOTIDE SEQUENCE</scope>
    <source>
        <strain evidence="3">Mahy22</strain>
    </source>
</reference>
<evidence type="ECO:0000313" key="3">
    <source>
        <dbReference type="EMBL" id="BCR36273.1"/>
    </source>
</evidence>
<dbReference type="GO" id="GO:0016491">
    <property type="term" value="F:oxidoreductase activity"/>
    <property type="evidence" value="ECO:0007669"/>
    <property type="project" value="UniProtKB-KW"/>
</dbReference>